<dbReference type="KEGG" id="osn:118761470"/>
<organism evidence="1 2">
    <name type="scientific">Octopus sinensis</name>
    <name type="common">East Asian common octopus</name>
    <dbReference type="NCBI Taxonomy" id="2607531"/>
    <lineage>
        <taxon>Eukaryota</taxon>
        <taxon>Metazoa</taxon>
        <taxon>Spiralia</taxon>
        <taxon>Lophotrochozoa</taxon>
        <taxon>Mollusca</taxon>
        <taxon>Cephalopoda</taxon>
        <taxon>Coleoidea</taxon>
        <taxon>Octopodiformes</taxon>
        <taxon>Octopoda</taxon>
        <taxon>Incirrata</taxon>
        <taxon>Octopodidae</taxon>
        <taxon>Octopus</taxon>
    </lineage>
</organism>
<dbReference type="RefSeq" id="XP_036355258.1">
    <property type="nucleotide sequence ID" value="XM_036499365.1"/>
</dbReference>
<proteinExistence type="predicted"/>
<reference evidence="2" key="1">
    <citation type="submission" date="2025-08" db="UniProtKB">
        <authorList>
            <consortium name="RefSeq"/>
        </authorList>
    </citation>
    <scope>IDENTIFICATION</scope>
</reference>
<keyword evidence="1" id="KW-1185">Reference proteome</keyword>
<name>A0A7E6EIV7_9MOLL</name>
<evidence type="ECO:0000313" key="1">
    <source>
        <dbReference type="Proteomes" id="UP000515154"/>
    </source>
</evidence>
<evidence type="ECO:0000313" key="2">
    <source>
        <dbReference type="RefSeq" id="XP_036355258.1"/>
    </source>
</evidence>
<dbReference type="AlphaFoldDB" id="A0A7E6EIV7"/>
<gene>
    <name evidence="2" type="primary">LOC118761470</name>
</gene>
<dbReference type="Proteomes" id="UP000515154">
    <property type="component" value="Unplaced"/>
</dbReference>
<sequence>MSIDSPDQLDSTQQVLKLTYNQLRTICKRHGFNGRRKKQELQHDLISKFGLTPIKRRETESVHRVNEQELINTIEAELTCHICYSLLKQVVLAFTPECGTQLLTFILSALSGKVDSHCQCLQSTWIMSHLSFPNHVLLSLTRGGQFHRAGRELDWRGVQG</sequence>
<protein>
    <submittedName>
        <fullName evidence="2">Uncharacterized protein LOC118761470</fullName>
    </submittedName>
</protein>
<accession>A0A7E6EIV7</accession>